<dbReference type="EMBL" id="GIFK01002402">
    <property type="protein sequence ID" value="NBJ60105.1"/>
    <property type="molecule type" value="Transcribed_RNA"/>
</dbReference>
<dbReference type="AlphaFoldDB" id="A0A6B2EA25"/>
<proteinExistence type="predicted"/>
<reference evidence="2" key="1">
    <citation type="submission" date="2019-10" db="EMBL/GenBank/DDBJ databases">
        <title>Short sand fly seasons in Tbilisi, Georgia, hinder development of host immunity to saliva of the visceral leishmaniasis vector Phlebotomus kandelakii.</title>
        <authorList>
            <person name="Oliveira F."/>
            <person name="Giorgobiani E."/>
            <person name="Guimaraes-Costa A.B."/>
            <person name="Abdeladhim M."/>
            <person name="Oristian J."/>
            <person name="Tskhvaradze L."/>
            <person name="Tsertsvadze N."/>
            <person name="Zakalashvili M."/>
            <person name="Valenzuela J.G."/>
            <person name="Kamhawi S."/>
        </authorList>
    </citation>
    <scope>NUCLEOTIDE SEQUENCE</scope>
    <source>
        <strain evidence="2">Wild-capture in Tbilisi</strain>
        <tissue evidence="2">Salivary glands</tissue>
    </source>
</reference>
<evidence type="ECO:0000256" key="1">
    <source>
        <dbReference type="SAM" id="SignalP"/>
    </source>
</evidence>
<dbReference type="PANTHER" id="PTHR35685:SF2">
    <property type="entry name" value="825-OAK-RELATED"/>
    <property type="match status" value="1"/>
</dbReference>
<name>A0A6B2EA25_9DIPT</name>
<dbReference type="PANTHER" id="PTHR35685">
    <property type="entry name" value="825-OAK-RELATED-RELATED"/>
    <property type="match status" value="1"/>
</dbReference>
<sequence>MFKLIAVLLFTVALTCAKPQFVAAPAAYTAPVAYSTPLVAGPGVVTATSSQVVARNYNGVAAPLVASAPLVAAPAALPYSAYSAYPYASLRYPYASAYASPYVF</sequence>
<feature type="signal peptide" evidence="1">
    <location>
        <begin position="1"/>
        <end position="17"/>
    </location>
</feature>
<protein>
    <submittedName>
        <fullName evidence="2">Putative secreted protein</fullName>
    </submittedName>
</protein>
<evidence type="ECO:0000313" key="2">
    <source>
        <dbReference type="EMBL" id="NBJ60105.1"/>
    </source>
</evidence>
<feature type="chain" id="PRO_5025564529" evidence="1">
    <location>
        <begin position="18"/>
        <end position="104"/>
    </location>
</feature>
<organism evidence="2">
    <name type="scientific">Phlebotomus kandelakii</name>
    <dbReference type="NCBI Taxonomy" id="1109342"/>
    <lineage>
        <taxon>Eukaryota</taxon>
        <taxon>Metazoa</taxon>
        <taxon>Ecdysozoa</taxon>
        <taxon>Arthropoda</taxon>
        <taxon>Hexapoda</taxon>
        <taxon>Insecta</taxon>
        <taxon>Pterygota</taxon>
        <taxon>Neoptera</taxon>
        <taxon>Endopterygota</taxon>
        <taxon>Diptera</taxon>
        <taxon>Nematocera</taxon>
        <taxon>Psychodoidea</taxon>
        <taxon>Psychodidae</taxon>
        <taxon>Phlebotomus</taxon>
        <taxon>Larroussius</taxon>
    </lineage>
</organism>
<accession>A0A6B2EA25</accession>
<keyword evidence="1" id="KW-0732">Signal</keyword>